<evidence type="ECO:0000313" key="7">
    <source>
        <dbReference type="Proteomes" id="UP001523262"/>
    </source>
</evidence>
<feature type="domain" description="HTH lysR-type" evidence="5">
    <location>
        <begin position="1"/>
        <end position="57"/>
    </location>
</feature>
<comment type="caution">
    <text evidence="6">The sequence shown here is derived from an EMBL/GenBank/DDBJ whole genome shotgun (WGS) entry which is preliminary data.</text>
</comment>
<evidence type="ECO:0000256" key="4">
    <source>
        <dbReference type="ARBA" id="ARBA00023163"/>
    </source>
</evidence>
<dbReference type="InterPro" id="IPR036390">
    <property type="entry name" value="WH_DNA-bd_sf"/>
</dbReference>
<keyword evidence="3" id="KW-0238">DNA-binding</keyword>
<dbReference type="Gene3D" id="3.40.190.290">
    <property type="match status" value="1"/>
</dbReference>
<dbReference type="Gene3D" id="1.10.10.10">
    <property type="entry name" value="Winged helix-like DNA-binding domain superfamily/Winged helix DNA-binding domain"/>
    <property type="match status" value="1"/>
</dbReference>
<dbReference type="PROSITE" id="PS50931">
    <property type="entry name" value="HTH_LYSR"/>
    <property type="match status" value="1"/>
</dbReference>
<gene>
    <name evidence="6" type="ORF">NDK43_23220</name>
</gene>
<dbReference type="InterPro" id="IPR036388">
    <property type="entry name" value="WH-like_DNA-bd_sf"/>
</dbReference>
<reference evidence="6 7" key="1">
    <citation type="submission" date="2022-06" db="EMBL/GenBank/DDBJ databases">
        <authorList>
            <person name="Jeon C.O."/>
        </authorList>
    </citation>
    <scope>NUCLEOTIDE SEQUENCE [LARGE SCALE GENOMIC DNA]</scope>
    <source>
        <strain evidence="6 7">KCTC 13943</strain>
    </source>
</reference>
<dbReference type="PRINTS" id="PR00039">
    <property type="entry name" value="HTHLYSR"/>
</dbReference>
<dbReference type="PANTHER" id="PTHR30126">
    <property type="entry name" value="HTH-TYPE TRANSCRIPTIONAL REGULATOR"/>
    <property type="match status" value="1"/>
</dbReference>
<dbReference type="Pfam" id="PF00126">
    <property type="entry name" value="HTH_1"/>
    <property type="match status" value="1"/>
</dbReference>
<protein>
    <submittedName>
        <fullName evidence="6">LysR family transcriptional regulator</fullName>
    </submittedName>
</protein>
<keyword evidence="4" id="KW-0804">Transcription</keyword>
<organism evidence="6 7">
    <name type="scientific">Neobacillus pocheonensis</name>
    <dbReference type="NCBI Taxonomy" id="363869"/>
    <lineage>
        <taxon>Bacteria</taxon>
        <taxon>Bacillati</taxon>
        <taxon>Bacillota</taxon>
        <taxon>Bacilli</taxon>
        <taxon>Bacillales</taxon>
        <taxon>Bacillaceae</taxon>
        <taxon>Neobacillus</taxon>
    </lineage>
</organism>
<keyword evidence="2" id="KW-0805">Transcription regulation</keyword>
<dbReference type="Proteomes" id="UP001523262">
    <property type="component" value="Unassembled WGS sequence"/>
</dbReference>
<dbReference type="Pfam" id="PF03466">
    <property type="entry name" value="LysR_substrate"/>
    <property type="match status" value="1"/>
</dbReference>
<dbReference type="SUPFAM" id="SSF53850">
    <property type="entry name" value="Periplasmic binding protein-like II"/>
    <property type="match status" value="1"/>
</dbReference>
<dbReference type="CDD" id="cd08420">
    <property type="entry name" value="PBP2_CysL_like"/>
    <property type="match status" value="1"/>
</dbReference>
<keyword evidence="7" id="KW-1185">Reference proteome</keyword>
<proteinExistence type="inferred from homology"/>
<dbReference type="InterPro" id="IPR005119">
    <property type="entry name" value="LysR_subst-bd"/>
</dbReference>
<dbReference type="InterPro" id="IPR000847">
    <property type="entry name" value="LysR_HTH_N"/>
</dbReference>
<dbReference type="SUPFAM" id="SSF46785">
    <property type="entry name" value="Winged helix' DNA-binding domain"/>
    <property type="match status" value="1"/>
</dbReference>
<evidence type="ECO:0000313" key="6">
    <source>
        <dbReference type="EMBL" id="MCM2534723.1"/>
    </source>
</evidence>
<evidence type="ECO:0000256" key="2">
    <source>
        <dbReference type="ARBA" id="ARBA00023015"/>
    </source>
</evidence>
<evidence type="ECO:0000256" key="3">
    <source>
        <dbReference type="ARBA" id="ARBA00023125"/>
    </source>
</evidence>
<evidence type="ECO:0000256" key="1">
    <source>
        <dbReference type="ARBA" id="ARBA00009437"/>
    </source>
</evidence>
<evidence type="ECO:0000259" key="5">
    <source>
        <dbReference type="PROSITE" id="PS50931"/>
    </source>
</evidence>
<dbReference type="PANTHER" id="PTHR30126:SF39">
    <property type="entry name" value="HTH-TYPE TRANSCRIPTIONAL REGULATOR CYSL"/>
    <property type="match status" value="1"/>
</dbReference>
<sequence length="298" mass="33848">MDQQLQVFVTVSEMENFSRAAEELHMTQPAVSQYIQSFERTMGTKLLERSNKFVRLNKAGEIVYHHAKEILGLYTKMHYLIDDLTNKTSGPLSIGASYTFGEYVLPHVIAKMYRKYPLITPTITIGNTKEVAKLVLEHQLDVGILEGEFKDKNLVIEPFAVDYMYLVASPKHSLAQKNGEINISELEKETWIVRENGSGTREVTEKMFRLCEIIPKKTLEFGSTQLIKESVEAGLGVSLLSYWAIRKECSMGSLNVINVKQLPIIRKFSVVLRSPFQTKALSVFLELLRESNKAIPDL</sequence>
<comment type="similarity">
    <text evidence="1">Belongs to the LysR transcriptional regulatory family.</text>
</comment>
<dbReference type="EMBL" id="JAMQCR010000002">
    <property type="protein sequence ID" value="MCM2534723.1"/>
    <property type="molecule type" value="Genomic_DNA"/>
</dbReference>
<name>A0ABT0WEH4_9BACI</name>
<accession>A0ABT0WEH4</accession>